<gene>
    <name evidence="1" type="ORF">K3G42_018521</name>
</gene>
<comment type="caution">
    <text evidence="1">The sequence shown here is derived from an EMBL/GenBank/DDBJ whole genome shotgun (WGS) entry which is preliminary data.</text>
</comment>
<proteinExistence type="predicted"/>
<reference evidence="1" key="1">
    <citation type="submission" date="2021-08" db="EMBL/GenBank/DDBJ databases">
        <title>The first chromosome-level gecko genome reveals the dynamic sex chromosomes of Neotropical dwarf geckos (Sphaerodactylidae: Sphaerodactylus).</title>
        <authorList>
            <person name="Pinto B.J."/>
            <person name="Keating S.E."/>
            <person name="Gamble T."/>
        </authorList>
    </citation>
    <scope>NUCLEOTIDE SEQUENCE</scope>
    <source>
        <strain evidence="1">TG3544</strain>
    </source>
</reference>
<protein>
    <submittedName>
        <fullName evidence="1">Uncharacterized protein</fullName>
    </submittedName>
</protein>
<dbReference type="EMBL" id="CM037614">
    <property type="protein sequence ID" value="KAH8016491.1"/>
    <property type="molecule type" value="Genomic_DNA"/>
</dbReference>
<organism evidence="1 2">
    <name type="scientific">Sphaerodactylus townsendi</name>
    <dbReference type="NCBI Taxonomy" id="933632"/>
    <lineage>
        <taxon>Eukaryota</taxon>
        <taxon>Metazoa</taxon>
        <taxon>Chordata</taxon>
        <taxon>Craniata</taxon>
        <taxon>Vertebrata</taxon>
        <taxon>Euteleostomi</taxon>
        <taxon>Lepidosauria</taxon>
        <taxon>Squamata</taxon>
        <taxon>Bifurcata</taxon>
        <taxon>Gekkota</taxon>
        <taxon>Sphaerodactylidae</taxon>
        <taxon>Sphaerodactylus</taxon>
    </lineage>
</organism>
<dbReference type="Proteomes" id="UP000827872">
    <property type="component" value="Linkage Group LG01"/>
</dbReference>
<evidence type="ECO:0000313" key="1">
    <source>
        <dbReference type="EMBL" id="KAH8016491.1"/>
    </source>
</evidence>
<sequence>MAEFIWCSQVNILYSDTDVRIEVQEATYIDATSNDQQDLFCQKLQQCCVLFDFLDSVSDLRSKEIKRATLNELVEYVSTNRGVIVESAYCDIVKMVCVLTYLSVLEQYLDWHSQLPLEAVWSQLTYASLVIAGLVIQPTGGKSSTPLPPTSCPPPAGPSSGRRLALRQLQLWHLRNGEALAQQERGRGLRTLSPLTFALVEAGGCQRGPARRQESASSGLSMREKRDSQRPNALLFVLPHGSTRPLASAALLVRLAHLASFFRPPMVYAWDM</sequence>
<name>A0ACB8GB22_9SAUR</name>
<keyword evidence="2" id="KW-1185">Reference proteome</keyword>
<evidence type="ECO:0000313" key="2">
    <source>
        <dbReference type="Proteomes" id="UP000827872"/>
    </source>
</evidence>
<accession>A0ACB8GB22</accession>